<keyword evidence="5" id="KW-1185">Reference proteome</keyword>
<dbReference type="AlphaFoldDB" id="A0AAC9MTJ0"/>
<reference evidence="3 5" key="2">
    <citation type="submission" date="2019-05" db="EMBL/GenBank/DDBJ databases">
        <title>Genome sequence of Moorella thermoacetica ATCC 33924.</title>
        <authorList>
            <person name="Poehlein A."/>
            <person name="Bengelsdorf F.R."/>
            <person name="Duerre P."/>
            <person name="Daniel R."/>
        </authorList>
    </citation>
    <scope>NUCLEOTIDE SEQUENCE [LARGE SCALE GENOMIC DNA]</scope>
    <source>
        <strain evidence="3 5">ATCC 33924</strain>
    </source>
</reference>
<reference evidence="2 4" key="1">
    <citation type="submission" date="2016-08" db="EMBL/GenBank/DDBJ databases">
        <title>Moorella thermoacetica DSM 103132.</title>
        <authorList>
            <person name="Jendresen C.B."/>
            <person name="Redl S.M."/>
            <person name="Jensen T.O."/>
            <person name="Nielsen A.T."/>
        </authorList>
    </citation>
    <scope>NUCLEOTIDE SEQUENCE [LARGE SCALE GENOMIC DNA]</scope>
    <source>
        <strain evidence="2 4">DSM 103132</strain>
    </source>
</reference>
<dbReference type="EMBL" id="VCDX01000014">
    <property type="protein sequence ID" value="TYL08625.1"/>
    <property type="molecule type" value="Genomic_DNA"/>
</dbReference>
<dbReference type="RefSeq" id="WP_196769049.1">
    <property type="nucleotide sequence ID" value="NZ_CP017019.1"/>
</dbReference>
<feature type="domain" description="DUF5615" evidence="1">
    <location>
        <begin position="3"/>
        <end position="43"/>
    </location>
</feature>
<evidence type="ECO:0000313" key="3">
    <source>
        <dbReference type="EMBL" id="TYL08625.1"/>
    </source>
</evidence>
<dbReference type="EMBL" id="CP017019">
    <property type="protein sequence ID" value="AOQ22679.1"/>
    <property type="molecule type" value="Genomic_DNA"/>
</dbReference>
<dbReference type="InterPro" id="IPR041049">
    <property type="entry name" value="DUF5615"/>
</dbReference>
<organism evidence="2 4">
    <name type="scientific">Neomoorella thermoacetica</name>
    <name type="common">Clostridium thermoaceticum</name>
    <dbReference type="NCBI Taxonomy" id="1525"/>
    <lineage>
        <taxon>Bacteria</taxon>
        <taxon>Bacillati</taxon>
        <taxon>Bacillota</taxon>
        <taxon>Clostridia</taxon>
        <taxon>Neomoorellales</taxon>
        <taxon>Neomoorellaceae</taxon>
        <taxon>Neomoorella</taxon>
    </lineage>
</organism>
<dbReference type="Pfam" id="PF18480">
    <property type="entry name" value="DUF5615"/>
    <property type="match status" value="1"/>
</dbReference>
<sequence length="51" mass="5862">MLRFKIDENLPIEIADLLREAGYEAETVWSEQIQGFSDIELLGMTSRPSFT</sequence>
<proteinExistence type="predicted"/>
<evidence type="ECO:0000259" key="1">
    <source>
        <dbReference type="Pfam" id="PF18480"/>
    </source>
</evidence>
<gene>
    <name evidence="2" type="ORF">Maut_00196</name>
    <name evidence="3" type="ORF">MTAT_26830</name>
</gene>
<evidence type="ECO:0000313" key="5">
    <source>
        <dbReference type="Proteomes" id="UP000322283"/>
    </source>
</evidence>
<accession>A0AAC9MTJ0</accession>
<dbReference type="Proteomes" id="UP000322283">
    <property type="component" value="Unassembled WGS sequence"/>
</dbReference>
<protein>
    <recommendedName>
        <fullName evidence="1">DUF5615 domain-containing protein</fullName>
    </recommendedName>
</protein>
<dbReference type="Proteomes" id="UP000094598">
    <property type="component" value="Chromosome"/>
</dbReference>
<evidence type="ECO:0000313" key="4">
    <source>
        <dbReference type="Proteomes" id="UP000094598"/>
    </source>
</evidence>
<name>A0AAC9MTJ0_NEOTH</name>
<evidence type="ECO:0000313" key="2">
    <source>
        <dbReference type="EMBL" id="AOQ22679.1"/>
    </source>
</evidence>